<dbReference type="AlphaFoldDB" id="A0A0A8Y9Z7"/>
<reference evidence="1" key="2">
    <citation type="journal article" date="2015" name="Data Brief">
        <title>Shoot transcriptome of the giant reed, Arundo donax.</title>
        <authorList>
            <person name="Barrero R.A."/>
            <person name="Guerrero F.D."/>
            <person name="Moolhuijzen P."/>
            <person name="Goolsby J.A."/>
            <person name="Tidwell J."/>
            <person name="Bellgard S.E."/>
            <person name="Bellgard M.I."/>
        </authorList>
    </citation>
    <scope>NUCLEOTIDE SEQUENCE</scope>
    <source>
        <tissue evidence="1">Shoot tissue taken approximately 20 cm above the soil surface</tissue>
    </source>
</reference>
<protein>
    <submittedName>
        <fullName evidence="1">Uncharacterized protein</fullName>
    </submittedName>
</protein>
<dbReference type="EMBL" id="GBRH01277718">
    <property type="protein sequence ID" value="JAD20177.1"/>
    <property type="molecule type" value="Transcribed_RNA"/>
</dbReference>
<sequence length="17" mass="1884">MLTKLGSCTTKRPHHSS</sequence>
<evidence type="ECO:0000313" key="1">
    <source>
        <dbReference type="EMBL" id="JAD20177.1"/>
    </source>
</evidence>
<organism evidence="1">
    <name type="scientific">Arundo donax</name>
    <name type="common">Giant reed</name>
    <name type="synonym">Donax arundinaceus</name>
    <dbReference type="NCBI Taxonomy" id="35708"/>
    <lineage>
        <taxon>Eukaryota</taxon>
        <taxon>Viridiplantae</taxon>
        <taxon>Streptophyta</taxon>
        <taxon>Embryophyta</taxon>
        <taxon>Tracheophyta</taxon>
        <taxon>Spermatophyta</taxon>
        <taxon>Magnoliopsida</taxon>
        <taxon>Liliopsida</taxon>
        <taxon>Poales</taxon>
        <taxon>Poaceae</taxon>
        <taxon>PACMAD clade</taxon>
        <taxon>Arundinoideae</taxon>
        <taxon>Arundineae</taxon>
        <taxon>Arundo</taxon>
    </lineage>
</organism>
<reference evidence="1" key="1">
    <citation type="submission" date="2014-09" db="EMBL/GenBank/DDBJ databases">
        <authorList>
            <person name="Magalhaes I.L.F."/>
            <person name="Oliveira U."/>
            <person name="Santos F.R."/>
            <person name="Vidigal T.H.D.A."/>
            <person name="Brescovit A.D."/>
            <person name="Santos A.J."/>
        </authorList>
    </citation>
    <scope>NUCLEOTIDE SEQUENCE</scope>
    <source>
        <tissue evidence="1">Shoot tissue taken approximately 20 cm above the soil surface</tissue>
    </source>
</reference>
<name>A0A0A8Y9Z7_ARUDO</name>
<proteinExistence type="predicted"/>
<accession>A0A0A8Y9Z7</accession>